<accession>A0A0L0TCP8</accession>
<evidence type="ECO:0000313" key="4">
    <source>
        <dbReference type="Proteomes" id="UP000054350"/>
    </source>
</evidence>
<evidence type="ECO:0000256" key="1">
    <source>
        <dbReference type="SAM" id="Coils"/>
    </source>
</evidence>
<proteinExistence type="predicted"/>
<keyword evidence="1" id="KW-0175">Coiled coil</keyword>
<keyword evidence="4" id="KW-1185">Reference proteome</keyword>
<feature type="coiled-coil region" evidence="1">
    <location>
        <begin position="119"/>
        <end position="146"/>
    </location>
</feature>
<dbReference type="VEuPathDB" id="FungiDB:AMAG_16805"/>
<name>A0A0L0TCP8_ALLM3</name>
<reference evidence="4" key="2">
    <citation type="submission" date="2009-11" db="EMBL/GenBank/DDBJ databases">
        <title>The Genome Sequence of Allomyces macrogynus strain ATCC 38327.</title>
        <authorList>
            <consortium name="The Broad Institute Genome Sequencing Platform"/>
            <person name="Russ C."/>
            <person name="Cuomo C."/>
            <person name="Shea T."/>
            <person name="Young S.K."/>
            <person name="Zeng Q."/>
            <person name="Koehrsen M."/>
            <person name="Haas B."/>
            <person name="Borodovsky M."/>
            <person name="Guigo R."/>
            <person name="Alvarado L."/>
            <person name="Berlin A."/>
            <person name="Borenstein D."/>
            <person name="Chen Z."/>
            <person name="Engels R."/>
            <person name="Freedman E."/>
            <person name="Gellesch M."/>
            <person name="Goldberg J."/>
            <person name="Griggs A."/>
            <person name="Gujja S."/>
            <person name="Heiman D."/>
            <person name="Hepburn T."/>
            <person name="Howarth C."/>
            <person name="Jen D."/>
            <person name="Larson L."/>
            <person name="Lewis B."/>
            <person name="Mehta T."/>
            <person name="Park D."/>
            <person name="Pearson M."/>
            <person name="Roberts A."/>
            <person name="Saif S."/>
            <person name="Shenoy N."/>
            <person name="Sisk P."/>
            <person name="Stolte C."/>
            <person name="Sykes S."/>
            <person name="Walk T."/>
            <person name="White J."/>
            <person name="Yandava C."/>
            <person name="Burger G."/>
            <person name="Gray M.W."/>
            <person name="Holland P.W.H."/>
            <person name="King N."/>
            <person name="Lang F.B.F."/>
            <person name="Roger A.J."/>
            <person name="Ruiz-Trillo I."/>
            <person name="Lander E."/>
            <person name="Nusbaum C."/>
        </authorList>
    </citation>
    <scope>NUCLEOTIDE SEQUENCE [LARGE SCALE GENOMIC DNA]</scope>
    <source>
        <strain evidence="4">ATCC 38327</strain>
    </source>
</reference>
<evidence type="ECO:0000256" key="2">
    <source>
        <dbReference type="SAM" id="MobiDB-lite"/>
    </source>
</evidence>
<gene>
    <name evidence="3" type="ORF">AMAG_16805</name>
</gene>
<dbReference type="AlphaFoldDB" id="A0A0L0TCP8"/>
<evidence type="ECO:0000313" key="3">
    <source>
        <dbReference type="EMBL" id="KNE72319.1"/>
    </source>
</evidence>
<sequence length="150" mass="15734">MPATGLGITVPELAHHEDDMDVPASPPVAPVRPAVPAKPTSPVMAPTAAPSVAPHLNSTRGRSPSPAPPVAPRPESIRGRSVSPAPVVPPRSPSRSPVRSPTREVAAPARNDEDMWAAIVALRQEVATLRAALDEEREAREALEAKLLSK</sequence>
<reference evidence="3 4" key="1">
    <citation type="submission" date="2009-11" db="EMBL/GenBank/DDBJ databases">
        <title>Annotation of Allomyces macrogynus ATCC 38327.</title>
        <authorList>
            <consortium name="The Broad Institute Genome Sequencing Platform"/>
            <person name="Russ C."/>
            <person name="Cuomo C."/>
            <person name="Burger G."/>
            <person name="Gray M.W."/>
            <person name="Holland P.W.H."/>
            <person name="King N."/>
            <person name="Lang F.B.F."/>
            <person name="Roger A.J."/>
            <person name="Ruiz-Trillo I."/>
            <person name="Young S.K."/>
            <person name="Zeng Q."/>
            <person name="Gargeya S."/>
            <person name="Fitzgerald M."/>
            <person name="Haas B."/>
            <person name="Abouelleil A."/>
            <person name="Alvarado L."/>
            <person name="Arachchi H.M."/>
            <person name="Berlin A."/>
            <person name="Chapman S.B."/>
            <person name="Gearin G."/>
            <person name="Goldberg J."/>
            <person name="Griggs A."/>
            <person name="Gujja S."/>
            <person name="Hansen M."/>
            <person name="Heiman D."/>
            <person name="Howarth C."/>
            <person name="Larimer J."/>
            <person name="Lui A."/>
            <person name="MacDonald P.J.P."/>
            <person name="McCowen C."/>
            <person name="Montmayeur A."/>
            <person name="Murphy C."/>
            <person name="Neiman D."/>
            <person name="Pearson M."/>
            <person name="Priest M."/>
            <person name="Roberts A."/>
            <person name="Saif S."/>
            <person name="Shea T."/>
            <person name="Sisk P."/>
            <person name="Stolte C."/>
            <person name="Sykes S."/>
            <person name="Wortman J."/>
            <person name="Nusbaum C."/>
            <person name="Birren B."/>
        </authorList>
    </citation>
    <scope>NUCLEOTIDE SEQUENCE [LARGE SCALE GENOMIC DNA]</scope>
    <source>
        <strain evidence="3 4">ATCC 38327</strain>
    </source>
</reference>
<feature type="region of interest" description="Disordered" evidence="2">
    <location>
        <begin position="1"/>
        <end position="113"/>
    </location>
</feature>
<organism evidence="3 4">
    <name type="scientific">Allomyces macrogynus (strain ATCC 38327)</name>
    <name type="common">Allomyces javanicus var. macrogynus</name>
    <dbReference type="NCBI Taxonomy" id="578462"/>
    <lineage>
        <taxon>Eukaryota</taxon>
        <taxon>Fungi</taxon>
        <taxon>Fungi incertae sedis</taxon>
        <taxon>Blastocladiomycota</taxon>
        <taxon>Blastocladiomycetes</taxon>
        <taxon>Blastocladiales</taxon>
        <taxon>Blastocladiaceae</taxon>
        <taxon>Allomyces</taxon>
    </lineage>
</organism>
<dbReference type="Proteomes" id="UP000054350">
    <property type="component" value="Unassembled WGS sequence"/>
</dbReference>
<protein>
    <submittedName>
        <fullName evidence="3">Uncharacterized protein</fullName>
    </submittedName>
</protein>
<dbReference type="EMBL" id="GG745379">
    <property type="protein sequence ID" value="KNE72319.1"/>
    <property type="molecule type" value="Genomic_DNA"/>
</dbReference>